<keyword evidence="7" id="KW-0406">Ion transport</keyword>
<dbReference type="InterPro" id="IPR023997">
    <property type="entry name" value="TonB-dep_OMP_SusC/RagA_CS"/>
</dbReference>
<evidence type="ECO:0000259" key="14">
    <source>
        <dbReference type="Pfam" id="PF07715"/>
    </source>
</evidence>
<keyword evidence="2 11" id="KW-0813">Transport</keyword>
<evidence type="ECO:0000256" key="6">
    <source>
        <dbReference type="ARBA" id="ARBA00023004"/>
    </source>
</evidence>
<accession>A0A5P2G5Y5</accession>
<dbReference type="NCBIfam" id="TIGR04056">
    <property type="entry name" value="OMP_RagA_SusC"/>
    <property type="match status" value="1"/>
</dbReference>
<evidence type="ECO:0000313" key="16">
    <source>
        <dbReference type="Proteomes" id="UP000292424"/>
    </source>
</evidence>
<dbReference type="NCBIfam" id="TIGR04057">
    <property type="entry name" value="SusC_RagA_signa"/>
    <property type="match status" value="1"/>
</dbReference>
<keyword evidence="4" id="KW-0410">Iron transport</keyword>
<dbReference type="PANTHER" id="PTHR32552">
    <property type="entry name" value="FERRICHROME IRON RECEPTOR-RELATED"/>
    <property type="match status" value="1"/>
</dbReference>
<sequence length="1144" mass="126605">MYKKLFIRLLICLKNKQIEKGNKILNFVRTQNCTYLIKFTLVILFQLLVFKGQSQILEKKISIDISNQKMESAVNSIAKKANIRLVYEKQIWKNTGYITVSFKNVTLKSILDKIFENTSVIYETINDQFIVLKTQNRLNNTSFIDNTKTTKINQSGFLIEGTVVDEQNTPLSGVNIRVKDGSQSAISNERGYYNIGISKPGVTLIFSFVGYQTKEQVVYSMSTLNETMQSDPANLDAIVVIGYGTTTKRLSTGAQSGIGAVDIAKQPVTNVLQALEGRLPGVFITQTNGLPGAGINVQIRGSNSLSKSNRPLYIIDGIPYLSSPINTATGTSNVLPSAEGNTSPLNTINPADIENIEVLKDADATAIYGSRGANGVVLITTKKGKEGNTKFNATISNGISKVAHFVPMLGLSEYLRLRELAFSNGSMPSSTPTNTTAPDLTLWDTTQSTDWQKKLLGNTAHTFDATSSISGGNRQTNFYLSGTYHREGNVFPGSQHYERGGMNLNLNHSSNDQRFNLNFTAMYSADKNNITTTDLAGYAYSLPPNFPLYNNDGSLYWLPGTIGSLPNPLGYLNQTNDNKTSNLMGNLGLKYTIVKGLDVKSSFGYSKTDMDQTTLRPLTSLSAAYSVPTSGTSSFSYNYTNNYIVEPQITYHSEFGKNEINLLAGGTYQYSKSRQPYYILASGFASDDFLTNISSATSVSTYSSSQDYKYTSVLGRINYNYNRKYIANFNIRRDGSSRFGPNNKFGNFGSLGAAWLFSEESLLKNNIHWLSFGKLRGSYGIVGSDDIGNYQYLETYSTYSYVYNGVSGLNPTRIANSNFKWEETRKLEIGLELGFLKDRISINTSYYRNRTSNQLLNFPLSSQTGFTTYQSNLPAKVQNAGWEFSLNSTNIKKKEFSWTTSFNISRNRNKLLSFPNIENTSYYSSYVVGNPITAYYLYQFAGIDPSTNLPSFTSFLNGGTTGSPTTGLVATKRGDRYYVGTSLPSFFGGLTNSITYKNLSLDFTFQFVKQKGRSLASASYYPPGYLNNMSSDVVNNYLGLGNEYDLVTAGLSTTKGRAAYRGYSYYTGSDATVVDASFIRMKNISLSYTLPNALLKKINSQMIRIFVQGQNIFTITKYKGFDPESQGVVTPPLRTIVTGIQLTF</sequence>
<keyword evidence="16" id="KW-1185">Reference proteome</keyword>
<feature type="domain" description="TonB-dependent receptor plug" evidence="14">
    <location>
        <begin position="249"/>
        <end position="376"/>
    </location>
</feature>
<evidence type="ECO:0000256" key="3">
    <source>
        <dbReference type="ARBA" id="ARBA00022452"/>
    </source>
</evidence>
<dbReference type="AlphaFoldDB" id="A0A5P2G5Y5"/>
<dbReference type="InterPro" id="IPR037066">
    <property type="entry name" value="Plug_dom_sf"/>
</dbReference>
<dbReference type="SUPFAM" id="SSF49464">
    <property type="entry name" value="Carboxypeptidase regulatory domain-like"/>
    <property type="match status" value="1"/>
</dbReference>
<dbReference type="InterPro" id="IPR023996">
    <property type="entry name" value="TonB-dep_OMP_SusC/RagA"/>
</dbReference>
<evidence type="ECO:0000256" key="2">
    <source>
        <dbReference type="ARBA" id="ARBA00022448"/>
    </source>
</evidence>
<dbReference type="SUPFAM" id="SSF56935">
    <property type="entry name" value="Porins"/>
    <property type="match status" value="1"/>
</dbReference>
<keyword evidence="6" id="KW-0408">Iron</keyword>
<keyword evidence="8 12" id="KW-0798">TonB box</keyword>
<keyword evidence="15" id="KW-0675">Receptor</keyword>
<evidence type="ECO:0000256" key="8">
    <source>
        <dbReference type="ARBA" id="ARBA00023077"/>
    </source>
</evidence>
<keyword evidence="9 11" id="KW-0472">Membrane</keyword>
<evidence type="ECO:0000256" key="12">
    <source>
        <dbReference type="RuleBase" id="RU003357"/>
    </source>
</evidence>
<dbReference type="InterPro" id="IPR039426">
    <property type="entry name" value="TonB-dep_rcpt-like"/>
</dbReference>
<evidence type="ECO:0000256" key="1">
    <source>
        <dbReference type="ARBA" id="ARBA00004571"/>
    </source>
</evidence>
<dbReference type="Pfam" id="PF07715">
    <property type="entry name" value="Plug"/>
    <property type="match status" value="1"/>
</dbReference>
<dbReference type="Pfam" id="PF13715">
    <property type="entry name" value="CarbopepD_reg_2"/>
    <property type="match status" value="1"/>
</dbReference>
<evidence type="ECO:0000256" key="5">
    <source>
        <dbReference type="ARBA" id="ARBA00022692"/>
    </source>
</evidence>
<keyword evidence="3 11" id="KW-1134">Transmembrane beta strand</keyword>
<evidence type="ECO:0000259" key="13">
    <source>
        <dbReference type="Pfam" id="PF00593"/>
    </source>
</evidence>
<dbReference type="KEGG" id="arac:E0W69_007830"/>
<dbReference type="PROSITE" id="PS52016">
    <property type="entry name" value="TONB_DEPENDENT_REC_3"/>
    <property type="match status" value="1"/>
</dbReference>
<dbReference type="InterPro" id="IPR036942">
    <property type="entry name" value="Beta-barrel_TonB_sf"/>
</dbReference>
<keyword evidence="5 11" id="KW-0812">Transmembrane</keyword>
<evidence type="ECO:0000256" key="7">
    <source>
        <dbReference type="ARBA" id="ARBA00023065"/>
    </source>
</evidence>
<dbReference type="EMBL" id="CP044016">
    <property type="protein sequence ID" value="QES88573.1"/>
    <property type="molecule type" value="Genomic_DNA"/>
</dbReference>
<dbReference type="PANTHER" id="PTHR32552:SF81">
    <property type="entry name" value="TONB-DEPENDENT OUTER MEMBRANE RECEPTOR"/>
    <property type="match status" value="1"/>
</dbReference>
<dbReference type="GO" id="GO:0009279">
    <property type="term" value="C:cell outer membrane"/>
    <property type="evidence" value="ECO:0007669"/>
    <property type="project" value="UniProtKB-SubCell"/>
</dbReference>
<gene>
    <name evidence="15" type="ORF">E0W69_007830</name>
</gene>
<dbReference type="GO" id="GO:0006826">
    <property type="term" value="P:iron ion transport"/>
    <property type="evidence" value="ECO:0007669"/>
    <property type="project" value="UniProtKB-KW"/>
</dbReference>
<dbReference type="Gene3D" id="2.40.170.20">
    <property type="entry name" value="TonB-dependent receptor, beta-barrel domain"/>
    <property type="match status" value="1"/>
</dbReference>
<name>A0A5P2G5Y5_9BACT</name>
<dbReference type="Gene3D" id="2.170.130.10">
    <property type="entry name" value="TonB-dependent receptor, plug domain"/>
    <property type="match status" value="1"/>
</dbReference>
<dbReference type="InterPro" id="IPR012910">
    <property type="entry name" value="Plug_dom"/>
</dbReference>
<dbReference type="Proteomes" id="UP000292424">
    <property type="component" value="Chromosome"/>
</dbReference>
<dbReference type="OrthoDB" id="9768177at2"/>
<dbReference type="InterPro" id="IPR008969">
    <property type="entry name" value="CarboxyPept-like_regulatory"/>
</dbReference>
<dbReference type="Pfam" id="PF00593">
    <property type="entry name" value="TonB_dep_Rec_b-barrel"/>
    <property type="match status" value="1"/>
</dbReference>
<reference evidence="15 16" key="1">
    <citation type="submission" date="2019-09" db="EMBL/GenBank/DDBJ databases">
        <title>Complete genome sequence of Arachidicoccus sp. B3-10 isolated from apple orchard soil.</title>
        <authorList>
            <person name="Kim H.S."/>
            <person name="Han K.-I."/>
            <person name="Suh M.K."/>
            <person name="Lee K.C."/>
            <person name="Eom M.K."/>
            <person name="Kim J.-S."/>
            <person name="Kang S.W."/>
            <person name="Sin Y."/>
            <person name="Lee J.-S."/>
        </authorList>
    </citation>
    <scope>NUCLEOTIDE SEQUENCE [LARGE SCALE GENOMIC DNA]</scope>
    <source>
        <strain evidence="15 16">B3-10</strain>
    </source>
</reference>
<dbReference type="InterPro" id="IPR000531">
    <property type="entry name" value="Beta-barrel_TonB"/>
</dbReference>
<keyword evidence="10 11" id="KW-0998">Cell outer membrane</keyword>
<evidence type="ECO:0000313" key="15">
    <source>
        <dbReference type="EMBL" id="QES88573.1"/>
    </source>
</evidence>
<comment type="similarity">
    <text evidence="11 12">Belongs to the TonB-dependent receptor family.</text>
</comment>
<proteinExistence type="inferred from homology"/>
<protein>
    <submittedName>
        <fullName evidence="15">TonB-dependent receptor</fullName>
    </submittedName>
</protein>
<comment type="subcellular location">
    <subcellularLocation>
        <location evidence="1 11">Cell outer membrane</location>
        <topology evidence="1 11">Multi-pass membrane protein</topology>
    </subcellularLocation>
</comment>
<feature type="domain" description="TonB-dependent receptor-like beta-barrel" evidence="13">
    <location>
        <begin position="530"/>
        <end position="1111"/>
    </location>
</feature>
<evidence type="ECO:0000256" key="11">
    <source>
        <dbReference type="PROSITE-ProRule" id="PRU01360"/>
    </source>
</evidence>
<evidence type="ECO:0000256" key="10">
    <source>
        <dbReference type="ARBA" id="ARBA00023237"/>
    </source>
</evidence>
<organism evidence="15 16">
    <name type="scientific">Rhizosphaericola mali</name>
    <dbReference type="NCBI Taxonomy" id="2545455"/>
    <lineage>
        <taxon>Bacteria</taxon>
        <taxon>Pseudomonadati</taxon>
        <taxon>Bacteroidota</taxon>
        <taxon>Chitinophagia</taxon>
        <taxon>Chitinophagales</taxon>
        <taxon>Chitinophagaceae</taxon>
        <taxon>Rhizosphaericola</taxon>
    </lineage>
</organism>
<evidence type="ECO:0000256" key="4">
    <source>
        <dbReference type="ARBA" id="ARBA00022496"/>
    </source>
</evidence>
<evidence type="ECO:0000256" key="9">
    <source>
        <dbReference type="ARBA" id="ARBA00023136"/>
    </source>
</evidence>
<dbReference type="Gene3D" id="2.60.40.1120">
    <property type="entry name" value="Carboxypeptidase-like, regulatory domain"/>
    <property type="match status" value="1"/>
</dbReference>